<evidence type="ECO:0000313" key="5">
    <source>
        <dbReference type="EMBL" id="KUK79748.1"/>
    </source>
</evidence>
<reference evidence="6" key="1">
    <citation type="journal article" date="2015" name="MBio">
        <title>Genome-Resolved Metagenomic Analysis Reveals Roles for Candidate Phyla and Other Microbial Community Members in Biogeochemical Transformations in Oil Reservoirs.</title>
        <authorList>
            <person name="Hu P."/>
            <person name="Tom L."/>
            <person name="Singh A."/>
            <person name="Thomas B.C."/>
            <person name="Baker B.J."/>
            <person name="Piceno Y.M."/>
            <person name="Andersen G.L."/>
            <person name="Banfield J.F."/>
        </authorList>
    </citation>
    <scope>NUCLEOTIDE SEQUENCE [LARGE SCALE GENOMIC DNA]</scope>
</reference>
<dbReference type="Pfam" id="PF01048">
    <property type="entry name" value="PNP_UDP_1"/>
    <property type="match status" value="1"/>
</dbReference>
<dbReference type="PANTHER" id="PTHR43691:SF11">
    <property type="entry name" value="FI09636P-RELATED"/>
    <property type="match status" value="1"/>
</dbReference>
<dbReference type="PANTHER" id="PTHR43691">
    <property type="entry name" value="URIDINE PHOSPHORYLASE"/>
    <property type="match status" value="1"/>
</dbReference>
<dbReference type="CDD" id="cd17767">
    <property type="entry name" value="UP_EcUdp-like"/>
    <property type="match status" value="1"/>
</dbReference>
<comment type="catalytic activity">
    <reaction evidence="3">
        <text>uridine + phosphate = alpha-D-ribose 1-phosphate + uracil</text>
        <dbReference type="Rhea" id="RHEA:24388"/>
        <dbReference type="ChEBI" id="CHEBI:16704"/>
        <dbReference type="ChEBI" id="CHEBI:17568"/>
        <dbReference type="ChEBI" id="CHEBI:43474"/>
        <dbReference type="ChEBI" id="CHEBI:57720"/>
        <dbReference type="EC" id="2.4.2.3"/>
    </reaction>
</comment>
<dbReference type="InterPro" id="IPR035994">
    <property type="entry name" value="Nucleoside_phosphorylase_sf"/>
</dbReference>
<dbReference type="PATRIC" id="fig|1184387.3.peg.1759"/>
<dbReference type="GO" id="GO:0009116">
    <property type="term" value="P:nucleoside metabolic process"/>
    <property type="evidence" value="ECO:0007669"/>
    <property type="project" value="InterPro"/>
</dbReference>
<gene>
    <name evidence="5" type="ORF">XD94_1302</name>
</gene>
<feature type="domain" description="Nucleoside phosphorylase" evidence="4">
    <location>
        <begin position="22"/>
        <end position="231"/>
    </location>
</feature>
<dbReference type="Proteomes" id="UP000054092">
    <property type="component" value="Unassembled WGS sequence"/>
</dbReference>
<evidence type="ECO:0000259" key="4">
    <source>
        <dbReference type="Pfam" id="PF01048"/>
    </source>
</evidence>
<name>A0A101HMT4_9BACT</name>
<dbReference type="GO" id="GO:0004850">
    <property type="term" value="F:uridine phosphorylase activity"/>
    <property type="evidence" value="ECO:0007669"/>
    <property type="project" value="UniProtKB-EC"/>
</dbReference>
<dbReference type="AlphaFoldDB" id="A0A101HMT4"/>
<protein>
    <recommendedName>
        <fullName evidence="2">Uridine phosphorylase</fullName>
        <ecNumber evidence="1">2.4.2.3</ecNumber>
    </recommendedName>
</protein>
<evidence type="ECO:0000313" key="6">
    <source>
        <dbReference type="Proteomes" id="UP000054092"/>
    </source>
</evidence>
<proteinExistence type="predicted"/>
<accession>A0A101HMT4</accession>
<dbReference type="GO" id="GO:0005829">
    <property type="term" value="C:cytosol"/>
    <property type="evidence" value="ECO:0007669"/>
    <property type="project" value="TreeGrafter"/>
</dbReference>
<sequence length="270" mass="28896">MDTSKNAKNHLQISASSLPETALLPGDPARVYEIGEYLSDVEEVGNNRDYITITGKYKELPITVCSSGIGGPSTEIAVVELNKLGVNTIIRVGTSGGLAPDVKPGDLMVISSCIRYSGTSNLFIPENFPAVADYLLLMALVSACDDSGVNYHVGMGLSLDSFYATKPALLRENFPSTIHGKLEEWIAAGALQLDMEAATLYVLSSLLKIKAVTICTVGSNIPKGERPDPPPSNENAIRAACEGALKYNNWHEISIRRGKNFTLPPIADQG</sequence>
<dbReference type="EMBL" id="LGGP01000242">
    <property type="protein sequence ID" value="KUK79748.1"/>
    <property type="molecule type" value="Genomic_DNA"/>
</dbReference>
<comment type="caution">
    <text evidence="5">The sequence shown here is derived from an EMBL/GenBank/DDBJ whole genome shotgun (WGS) entry which is preliminary data.</text>
</comment>
<dbReference type="EC" id="2.4.2.3" evidence="1"/>
<evidence type="ECO:0000256" key="1">
    <source>
        <dbReference type="ARBA" id="ARBA00011888"/>
    </source>
</evidence>
<dbReference type="SUPFAM" id="SSF53167">
    <property type="entry name" value="Purine and uridine phosphorylases"/>
    <property type="match status" value="1"/>
</dbReference>
<dbReference type="Gene3D" id="3.40.50.1580">
    <property type="entry name" value="Nucleoside phosphorylase domain"/>
    <property type="match status" value="1"/>
</dbReference>
<evidence type="ECO:0000256" key="3">
    <source>
        <dbReference type="ARBA" id="ARBA00048447"/>
    </source>
</evidence>
<dbReference type="InterPro" id="IPR000845">
    <property type="entry name" value="Nucleoside_phosphorylase_d"/>
</dbReference>
<organism evidence="5 6">
    <name type="scientific">Mesotoga prima</name>
    <dbReference type="NCBI Taxonomy" id="1184387"/>
    <lineage>
        <taxon>Bacteria</taxon>
        <taxon>Thermotogati</taxon>
        <taxon>Thermotogota</taxon>
        <taxon>Thermotogae</taxon>
        <taxon>Kosmotogales</taxon>
        <taxon>Kosmotogaceae</taxon>
        <taxon>Mesotoga</taxon>
    </lineage>
</organism>
<evidence type="ECO:0000256" key="2">
    <source>
        <dbReference type="ARBA" id="ARBA00021980"/>
    </source>
</evidence>